<dbReference type="Proteomes" id="UP000241462">
    <property type="component" value="Unassembled WGS sequence"/>
</dbReference>
<feature type="compositionally biased region" description="Low complexity" evidence="1">
    <location>
        <begin position="59"/>
        <end position="72"/>
    </location>
</feature>
<evidence type="ECO:0000256" key="1">
    <source>
        <dbReference type="SAM" id="MobiDB-lite"/>
    </source>
</evidence>
<keyword evidence="4" id="KW-1185">Reference proteome</keyword>
<evidence type="ECO:0000313" key="3">
    <source>
        <dbReference type="EMBL" id="PSR76735.1"/>
    </source>
</evidence>
<name>A0A2T2ZU11_9PEZI</name>
<organism evidence="3 4">
    <name type="scientific">Coniella lustricola</name>
    <dbReference type="NCBI Taxonomy" id="2025994"/>
    <lineage>
        <taxon>Eukaryota</taxon>
        <taxon>Fungi</taxon>
        <taxon>Dikarya</taxon>
        <taxon>Ascomycota</taxon>
        <taxon>Pezizomycotina</taxon>
        <taxon>Sordariomycetes</taxon>
        <taxon>Sordariomycetidae</taxon>
        <taxon>Diaporthales</taxon>
        <taxon>Schizoparmaceae</taxon>
        <taxon>Coniella</taxon>
    </lineage>
</organism>
<sequence>MRGSTAPLLSIGHDYTMWEDGNAAAQPQSLSAADQPLSIIKYWIQHCDERHGRSSCTAGGPQSSRSESQQGRRLPGRFIAVGVAGDEMVYLQATDARYSYKWVALSHQWGREGVHQQFCTTKQNIRRHVNGMRVDDLADTYRDAVKVTRDLGCAYLWIDSVCIVQGAGGDFDTQAKLMEQVYSGAYVVLAACRAPGHYGGFLQPRQEKAQVLLDKQGSTQRVCLVEVVDDFQQHVLGSQLYQRAWVLQEHALARRTIYFTDHQVYFECGSGVRCESMTKMTKRVLSGLVKSCETLCCDC</sequence>
<dbReference type="InParanoid" id="A0A2T2ZU11"/>
<dbReference type="AlphaFoldDB" id="A0A2T2ZU11"/>
<dbReference type="Pfam" id="PF06985">
    <property type="entry name" value="HET"/>
    <property type="match status" value="1"/>
</dbReference>
<dbReference type="PANTHER" id="PTHR33112">
    <property type="entry name" value="DOMAIN PROTEIN, PUTATIVE-RELATED"/>
    <property type="match status" value="1"/>
</dbReference>
<gene>
    <name evidence="3" type="ORF">BD289DRAFT_168989</name>
</gene>
<evidence type="ECO:0000259" key="2">
    <source>
        <dbReference type="Pfam" id="PF06985"/>
    </source>
</evidence>
<dbReference type="OrthoDB" id="4062651at2759"/>
<proteinExistence type="predicted"/>
<reference evidence="3 4" key="1">
    <citation type="journal article" date="2018" name="Mycol. Prog.">
        <title>Coniella lustricola, a new species from submerged detritus.</title>
        <authorList>
            <person name="Raudabaugh D.B."/>
            <person name="Iturriaga T."/>
            <person name="Carver A."/>
            <person name="Mondo S."/>
            <person name="Pangilinan J."/>
            <person name="Lipzen A."/>
            <person name="He G."/>
            <person name="Amirebrahimi M."/>
            <person name="Grigoriev I.V."/>
            <person name="Miller A.N."/>
        </authorList>
    </citation>
    <scope>NUCLEOTIDE SEQUENCE [LARGE SCALE GENOMIC DNA]</scope>
    <source>
        <strain evidence="3 4">B22-T-1</strain>
    </source>
</reference>
<feature type="domain" description="Heterokaryon incompatibility" evidence="2">
    <location>
        <begin position="102"/>
        <end position="249"/>
    </location>
</feature>
<feature type="region of interest" description="Disordered" evidence="1">
    <location>
        <begin position="52"/>
        <end position="72"/>
    </location>
</feature>
<dbReference type="EMBL" id="KZ678696">
    <property type="protein sequence ID" value="PSR76735.1"/>
    <property type="molecule type" value="Genomic_DNA"/>
</dbReference>
<accession>A0A2T2ZU11</accession>
<dbReference type="PANTHER" id="PTHR33112:SF10">
    <property type="entry name" value="TOL"/>
    <property type="match status" value="1"/>
</dbReference>
<dbReference type="InterPro" id="IPR010730">
    <property type="entry name" value="HET"/>
</dbReference>
<protein>
    <submittedName>
        <fullName evidence="3">Heterokaryon incompatibility protein-domain-containing protein</fullName>
    </submittedName>
</protein>
<evidence type="ECO:0000313" key="4">
    <source>
        <dbReference type="Proteomes" id="UP000241462"/>
    </source>
</evidence>